<dbReference type="Proteomes" id="UP000184357">
    <property type="component" value="Unassembled WGS sequence"/>
</dbReference>
<keyword evidence="1" id="KW-1133">Transmembrane helix</keyword>
<dbReference type="Pfam" id="PF26119">
    <property type="entry name" value="DUF8036"/>
    <property type="match status" value="1"/>
</dbReference>
<gene>
    <name evidence="2" type="ORF">SAMN05443636_3150</name>
</gene>
<organism evidence="2 3">
    <name type="scientific">Halobaculum gomorrense</name>
    <dbReference type="NCBI Taxonomy" id="43928"/>
    <lineage>
        <taxon>Archaea</taxon>
        <taxon>Methanobacteriati</taxon>
        <taxon>Methanobacteriota</taxon>
        <taxon>Stenosarchaea group</taxon>
        <taxon>Halobacteria</taxon>
        <taxon>Halobacteriales</taxon>
        <taxon>Haloferacaceae</taxon>
        <taxon>Halobaculum</taxon>
    </lineage>
</organism>
<protein>
    <submittedName>
        <fullName evidence="2">Uncharacterized protein</fullName>
    </submittedName>
</protein>
<sequence>MSLWLQVTWLAAALNIVLLVGLSYVWGRNYTRFRSKHTLGLAAFGTILLAENALALYIFYFHPVLSGWIAESAPIAHTAVGALRLLELGALAFLAWVTLD</sequence>
<reference evidence="2 3" key="1">
    <citation type="submission" date="2016-11" db="EMBL/GenBank/DDBJ databases">
        <authorList>
            <person name="Jaros S."/>
            <person name="Januszkiewicz K."/>
            <person name="Wedrychowicz H."/>
        </authorList>
    </citation>
    <scope>NUCLEOTIDE SEQUENCE [LARGE SCALE GENOMIC DNA]</scope>
    <source>
        <strain evidence="2 3">DSM 9297</strain>
    </source>
</reference>
<dbReference type="STRING" id="43928.SAMN05443636_3150"/>
<keyword evidence="1" id="KW-0472">Membrane</keyword>
<dbReference type="EMBL" id="FQWV01000013">
    <property type="protein sequence ID" value="SHH67372.1"/>
    <property type="molecule type" value="Genomic_DNA"/>
</dbReference>
<evidence type="ECO:0000313" key="2">
    <source>
        <dbReference type="EMBL" id="SHH67372.1"/>
    </source>
</evidence>
<dbReference type="AlphaFoldDB" id="A0A1M5UWM5"/>
<keyword evidence="1" id="KW-0812">Transmembrane</keyword>
<feature type="transmembrane region" description="Helical" evidence="1">
    <location>
        <begin position="39"/>
        <end position="61"/>
    </location>
</feature>
<accession>A0A1M5UWM5</accession>
<feature type="transmembrane region" description="Helical" evidence="1">
    <location>
        <begin position="6"/>
        <end position="27"/>
    </location>
</feature>
<proteinExistence type="predicted"/>
<feature type="transmembrane region" description="Helical" evidence="1">
    <location>
        <begin position="81"/>
        <end position="99"/>
    </location>
</feature>
<keyword evidence="3" id="KW-1185">Reference proteome</keyword>
<dbReference type="OrthoDB" id="205211at2157"/>
<name>A0A1M5UWM5_9EURY</name>
<dbReference type="RefSeq" id="WP_073311334.1">
    <property type="nucleotide sequence ID" value="NZ_FQWV01000013.1"/>
</dbReference>
<dbReference type="InterPro" id="IPR058349">
    <property type="entry name" value="DUF8036"/>
</dbReference>
<evidence type="ECO:0000313" key="3">
    <source>
        <dbReference type="Proteomes" id="UP000184357"/>
    </source>
</evidence>
<evidence type="ECO:0000256" key="1">
    <source>
        <dbReference type="SAM" id="Phobius"/>
    </source>
</evidence>